<dbReference type="PANTHER" id="PTHR23150:SF35">
    <property type="entry name" value="BLL6746 PROTEIN"/>
    <property type="match status" value="1"/>
</dbReference>
<dbReference type="InterPro" id="IPR016187">
    <property type="entry name" value="CTDL_fold"/>
</dbReference>
<dbReference type="AlphaFoldDB" id="A0AA97AQ62"/>
<proteinExistence type="predicted"/>
<organism evidence="3">
    <name type="scientific">Leptolyngbya boryana CZ1</name>
    <dbReference type="NCBI Taxonomy" id="3060204"/>
    <lineage>
        <taxon>Bacteria</taxon>
        <taxon>Bacillati</taxon>
        <taxon>Cyanobacteriota</taxon>
        <taxon>Cyanophyceae</taxon>
        <taxon>Leptolyngbyales</taxon>
        <taxon>Leptolyngbyaceae</taxon>
        <taxon>Leptolyngbya group</taxon>
        <taxon>Leptolyngbya</taxon>
    </lineage>
</organism>
<dbReference type="EMBL" id="CP130144">
    <property type="protein sequence ID" value="WNZ47378.1"/>
    <property type="molecule type" value="Genomic_DNA"/>
</dbReference>
<gene>
    <name evidence="3" type="ORF">Q2T42_05970</name>
</gene>
<dbReference type="InterPro" id="IPR047738">
    <property type="entry name" value="SAV_2336-like_N"/>
</dbReference>
<evidence type="ECO:0000256" key="1">
    <source>
        <dbReference type="SAM" id="MobiDB-lite"/>
    </source>
</evidence>
<dbReference type="InterPro" id="IPR042095">
    <property type="entry name" value="SUMF_sf"/>
</dbReference>
<protein>
    <submittedName>
        <fullName evidence="3">Formylglycine-generating enzyme family protein</fullName>
    </submittedName>
</protein>
<dbReference type="NCBIfam" id="NF041121">
    <property type="entry name" value="SAV_2336_NTERM"/>
    <property type="match status" value="1"/>
</dbReference>
<evidence type="ECO:0000313" key="3">
    <source>
        <dbReference type="EMBL" id="WNZ47378.1"/>
    </source>
</evidence>
<dbReference type="GO" id="GO:0120147">
    <property type="term" value="F:formylglycine-generating oxidase activity"/>
    <property type="evidence" value="ECO:0007669"/>
    <property type="project" value="TreeGrafter"/>
</dbReference>
<dbReference type="PANTHER" id="PTHR23150">
    <property type="entry name" value="SULFATASE MODIFYING FACTOR 1, 2"/>
    <property type="match status" value="1"/>
</dbReference>
<feature type="domain" description="Sulfatase-modifying factor enzyme-like" evidence="2">
    <location>
        <begin position="631"/>
        <end position="867"/>
    </location>
</feature>
<dbReference type="Gene3D" id="3.90.1580.10">
    <property type="entry name" value="paralog of FGE (formylglycine-generating enzyme)"/>
    <property type="match status" value="1"/>
</dbReference>
<reference evidence="3" key="2">
    <citation type="submission" date="2023-07" db="EMBL/GenBank/DDBJ databases">
        <authorList>
            <person name="Bai X.-H."/>
            <person name="Wang H.-H."/>
            <person name="Wang J."/>
            <person name="Ma M.-Y."/>
            <person name="Hu H.-H."/>
            <person name="Song Z.-L."/>
            <person name="Ma H.-G."/>
            <person name="Fan Y."/>
            <person name="Du C.-Y."/>
            <person name="Xu J.-C."/>
        </authorList>
    </citation>
    <scope>NUCLEOTIDE SEQUENCE</scope>
    <source>
        <strain evidence="3">CZ1</strain>
    </source>
</reference>
<reference evidence="3" key="1">
    <citation type="journal article" date="2023" name="Plants (Basel)">
        <title>Genomic Analysis of Leptolyngbya boryana CZ1 Reveals Efficient Carbon Fixation Modules.</title>
        <authorList>
            <person name="Bai X."/>
            <person name="Wang H."/>
            <person name="Cheng W."/>
            <person name="Wang J."/>
            <person name="Ma M."/>
            <person name="Hu H."/>
            <person name="Song Z."/>
            <person name="Ma H."/>
            <person name="Fan Y."/>
            <person name="Du C."/>
            <person name="Xu J."/>
        </authorList>
    </citation>
    <scope>NUCLEOTIDE SEQUENCE</scope>
    <source>
        <strain evidence="3">CZ1</strain>
    </source>
</reference>
<dbReference type="Pfam" id="PF03781">
    <property type="entry name" value="FGE-sulfatase"/>
    <property type="match status" value="1"/>
</dbReference>
<feature type="compositionally biased region" description="Low complexity" evidence="1">
    <location>
        <begin position="33"/>
        <end position="43"/>
    </location>
</feature>
<sequence>MIWLAARTDGDIITLDTEAQPVPEPVTTQVEQDLSSPPSSDSEPPLPNEAQAEIVPAPAEQRASLALPPNYKPIPVPDAPAISQALQLARSLRPLARRVAIGLPTILDEEATVDRIAETGIWQPVLKPEAELWLDVALVFDKSPSMCLWQRLGIDLHRLLSHYGEFRDVRVWLLRSDATGKLNLTARNGTVHKPSEILTGDRRRLVVVVSDCVSPAWHNGKMRELIATWSAKLPTVVFHVFPERLWSRTALARSITVELQGRQAGLPSNNLKPVVRSVWDQERLKASLKQADVRLPVVSLEKDALSNWAKVVAGDRSFRTLGIVWDAQPQIVRNSQQSSALSTSVLRDRIDSFLLTSSPISRQLAGLLASAPVITLPIARLIKQSMLPEASAVHMAEVFMSGLLKVSGSQVPTFENAERVAYELVDDEVRDRLQAGSLVIDALTVLEAVSRYVAQGLGKSVSEFKALLRSPATGKTTAETEFLSAFATVTAKILRGLGDEFEAIAHQIQPLELAPSERSFPPLETFQFIDAQLEGVEIESSTESPFPPLETQEVEVITIVLEDGTLGTEIRWQLLEYEVATIERRTDPPQTGFFRNIFRREDQRSQWVIRKQRQQRVCLWIERLTSGVDLEMVLILGRSFVMGSPENEPERLSSEGSQHEVSLPPFMMGRYPVTQAQWRAVASLPRINRELDPSPSEFKGDKRPVEGMSWYDAVEFCERLSAYTGREYRLPTEAEWEYACRAGTATPFHFGETITSDLANYDGSITYNNGPKGKESKRTTPVDQFRVANAFGLCDMHGNVFEWCQDHWHESYEGAPIDGSAWLTDQEDAHRVIRGGSWGLDPRYCRSAYRNYYSPDIRYFNIGFRVVCSAPRTL</sequence>
<evidence type="ECO:0000259" key="2">
    <source>
        <dbReference type="Pfam" id="PF03781"/>
    </source>
</evidence>
<accession>A0AA97AQ62</accession>
<name>A0AA97AQ62_LEPBY</name>
<dbReference type="SUPFAM" id="SSF56436">
    <property type="entry name" value="C-type lectin-like"/>
    <property type="match status" value="1"/>
</dbReference>
<feature type="region of interest" description="Disordered" evidence="1">
    <location>
        <begin position="18"/>
        <end position="48"/>
    </location>
</feature>
<dbReference type="InterPro" id="IPR005532">
    <property type="entry name" value="SUMF_dom"/>
</dbReference>
<dbReference type="InterPro" id="IPR051043">
    <property type="entry name" value="Sulfatase_Mod_Factor_Kinase"/>
</dbReference>